<organism evidence="1 2">
    <name type="scientific">Metabacillus lacus</name>
    <dbReference type="NCBI Taxonomy" id="1983721"/>
    <lineage>
        <taxon>Bacteria</taxon>
        <taxon>Bacillati</taxon>
        <taxon>Bacillota</taxon>
        <taxon>Bacilli</taxon>
        <taxon>Bacillales</taxon>
        <taxon>Bacillaceae</taxon>
        <taxon>Metabacillus</taxon>
    </lineage>
</organism>
<comment type="caution">
    <text evidence="1">The sequence shown here is derived from an EMBL/GenBank/DDBJ whole genome shotgun (WGS) entry which is preliminary data.</text>
</comment>
<dbReference type="Proteomes" id="UP000448867">
    <property type="component" value="Unassembled WGS sequence"/>
</dbReference>
<sequence length="55" mass="6171">MKVKTITGWTEKTLDDKVNDFLSNGSIDIVDIKYSSTIFYFSAMVIYKGGNIQSS</sequence>
<protein>
    <submittedName>
        <fullName evidence="1">Sporulation protein Cse60</fullName>
    </submittedName>
</protein>
<name>A0A7X2LZ02_9BACI</name>
<keyword evidence="2" id="KW-1185">Reference proteome</keyword>
<evidence type="ECO:0000313" key="1">
    <source>
        <dbReference type="EMBL" id="MRX74120.1"/>
    </source>
</evidence>
<dbReference type="InterPro" id="IPR020296">
    <property type="entry name" value="Spore_Cse60"/>
</dbReference>
<reference evidence="1 2" key="1">
    <citation type="submission" date="2019-11" db="EMBL/GenBank/DDBJ databases">
        <title>Bacillus lacus genome.</title>
        <authorList>
            <person name="Allen C.J."/>
            <person name="Newman J.D."/>
        </authorList>
    </citation>
    <scope>NUCLEOTIDE SEQUENCE [LARGE SCALE GENOMIC DNA]</scope>
    <source>
        <strain evidence="1 2">KCTC 33946</strain>
    </source>
</reference>
<dbReference type="RefSeq" id="WP_154309574.1">
    <property type="nucleotide sequence ID" value="NZ_WKKI01000062.1"/>
</dbReference>
<proteinExistence type="predicted"/>
<dbReference type="OrthoDB" id="2390370at2"/>
<dbReference type="AlphaFoldDB" id="A0A7X2LZ02"/>
<accession>A0A7X2LZ02</accession>
<gene>
    <name evidence="1" type="ORF">GJU40_18525</name>
</gene>
<dbReference type="Pfam" id="PF10957">
    <property type="entry name" value="Spore_Cse60"/>
    <property type="match status" value="1"/>
</dbReference>
<dbReference type="EMBL" id="WKKI01000062">
    <property type="protein sequence ID" value="MRX74120.1"/>
    <property type="molecule type" value="Genomic_DNA"/>
</dbReference>
<evidence type="ECO:0000313" key="2">
    <source>
        <dbReference type="Proteomes" id="UP000448867"/>
    </source>
</evidence>